<feature type="signal peptide" evidence="2">
    <location>
        <begin position="1"/>
        <end position="34"/>
    </location>
</feature>
<dbReference type="CDD" id="cd13589">
    <property type="entry name" value="PBP2_polyamine_RpCGA009"/>
    <property type="match status" value="1"/>
</dbReference>
<evidence type="ECO:0000313" key="3">
    <source>
        <dbReference type="EMBL" id="ALS58416.1"/>
    </source>
</evidence>
<dbReference type="Gene3D" id="3.40.190.10">
    <property type="entry name" value="Periplasmic binding protein-like II"/>
    <property type="match status" value="2"/>
</dbReference>
<dbReference type="InterPro" id="IPR001188">
    <property type="entry name" value="Sperm_putr-bd"/>
</dbReference>
<dbReference type="PANTHER" id="PTHR30006">
    <property type="entry name" value="THIAMINE-BINDING PERIPLASMIC PROTEIN-RELATED"/>
    <property type="match status" value="1"/>
</dbReference>
<keyword evidence="4" id="KW-1185">Reference proteome</keyword>
<evidence type="ECO:0000256" key="2">
    <source>
        <dbReference type="SAM" id="SignalP"/>
    </source>
</evidence>
<name>A0ABM5WDS3_9BURK</name>
<dbReference type="RefSeq" id="WP_058375365.1">
    <property type="nucleotide sequence ID" value="NZ_CP013480.3"/>
</dbReference>
<sequence>MKFCNRNTLRKSAIALAATAIATTASLVSFGAYAQGSRESSRITVAMYGGNWGDAFKSCVAEPFTKATGIAVTPEIGTSTTTLAKLQQQKNSPTIDVAWLDGGISELAFDAGVVDNLDPAAIPNLKNVSTKGVYRNGNTTYAVSSGYYSLGLTYNTKSVKTPPTSWKDLWKPEYAGAVTVPSPSNSAGVPFVIFLAHVLGVDPSNLGSVYSKLASLDASLFYDSSGAATNAFQSGEAIIGAHFNVGAWDLIDKGVPIAFVVPKEGVWATDARLHLVKGARNKAAAEKFINTALTPEAASCLASKLYLGPAVAGVKVSPDVARKLPWGANGSVDDLKLFDWSMINARRAEITSAWNRQVSAKR</sequence>
<dbReference type="PANTHER" id="PTHR30006:SF2">
    <property type="entry name" value="ABC TRANSPORTER SUBSTRATE-BINDING PROTEIN"/>
    <property type="match status" value="1"/>
</dbReference>
<protein>
    <submittedName>
        <fullName evidence="3">Polyamine ABC transporter substrate-binding protein</fullName>
    </submittedName>
</protein>
<organism evidence="3 4">
    <name type="scientific">Pandoraea norimbergensis</name>
    <dbReference type="NCBI Taxonomy" id="93219"/>
    <lineage>
        <taxon>Bacteria</taxon>
        <taxon>Pseudomonadati</taxon>
        <taxon>Pseudomonadota</taxon>
        <taxon>Betaproteobacteria</taxon>
        <taxon>Burkholderiales</taxon>
        <taxon>Burkholderiaceae</taxon>
        <taxon>Pandoraea</taxon>
    </lineage>
</organism>
<proteinExistence type="predicted"/>
<dbReference type="PRINTS" id="PR00909">
    <property type="entry name" value="SPERMDNBNDNG"/>
</dbReference>
<dbReference type="SUPFAM" id="SSF53850">
    <property type="entry name" value="Periplasmic binding protein-like II"/>
    <property type="match status" value="1"/>
</dbReference>
<dbReference type="EMBL" id="CP013480">
    <property type="protein sequence ID" value="ALS58416.1"/>
    <property type="molecule type" value="Genomic_DNA"/>
</dbReference>
<keyword evidence="1 2" id="KW-0732">Signal</keyword>
<feature type="chain" id="PRO_5046732630" evidence="2">
    <location>
        <begin position="35"/>
        <end position="362"/>
    </location>
</feature>
<dbReference type="Pfam" id="PF13416">
    <property type="entry name" value="SBP_bac_8"/>
    <property type="match status" value="1"/>
</dbReference>
<gene>
    <name evidence="3" type="ORF">AT302_00125</name>
</gene>
<reference evidence="4" key="1">
    <citation type="submission" date="2015-12" db="EMBL/GenBank/DDBJ databases">
        <title>Complete genome sequence of Pandoraea norimbergensis DSM 11628.</title>
        <authorList>
            <person name="Ee R."/>
            <person name="Lim Y.-L."/>
            <person name="Yong D."/>
            <person name="Yin W.-F."/>
            <person name="Chan K.-G."/>
        </authorList>
    </citation>
    <scope>NUCLEOTIDE SEQUENCE [LARGE SCALE GENOMIC DNA]</scope>
    <source>
        <strain evidence="4">DSM 11628</strain>
    </source>
</reference>
<evidence type="ECO:0000256" key="1">
    <source>
        <dbReference type="ARBA" id="ARBA00022729"/>
    </source>
</evidence>
<evidence type="ECO:0000313" key="4">
    <source>
        <dbReference type="Proteomes" id="UP000060277"/>
    </source>
</evidence>
<dbReference type="Proteomes" id="UP000060277">
    <property type="component" value="Chromosome"/>
</dbReference>
<dbReference type="InterPro" id="IPR006059">
    <property type="entry name" value="SBP"/>
</dbReference>
<accession>A0ABM5WDS3</accession>